<dbReference type="EMBL" id="RWIC01000115">
    <property type="protein sequence ID" value="TKC49551.1"/>
    <property type="molecule type" value="Genomic_DNA"/>
</dbReference>
<evidence type="ECO:0000256" key="4">
    <source>
        <dbReference type="ARBA" id="ARBA00023016"/>
    </source>
</evidence>
<dbReference type="GO" id="GO:0043565">
    <property type="term" value="F:sequence-specific DNA binding"/>
    <property type="evidence" value="ECO:0007669"/>
    <property type="project" value="InterPro"/>
</dbReference>
<dbReference type="PANTHER" id="PTHR10015">
    <property type="entry name" value="HEAT SHOCK TRANSCRIPTION FACTOR"/>
    <property type="match status" value="1"/>
</dbReference>
<dbReference type="InterPro" id="IPR010542">
    <property type="entry name" value="Vert_HSTF_C"/>
</dbReference>
<feature type="region of interest" description="Disordered" evidence="10">
    <location>
        <begin position="317"/>
        <end position="347"/>
    </location>
</feature>
<dbReference type="Pfam" id="PF00447">
    <property type="entry name" value="HSF_DNA-bind"/>
    <property type="match status" value="1"/>
</dbReference>
<feature type="region of interest" description="Disordered" evidence="10">
    <location>
        <begin position="264"/>
        <end position="301"/>
    </location>
</feature>
<comment type="subcellular location">
    <subcellularLocation>
        <location evidence="1">Nucleus</location>
    </subcellularLocation>
</comment>
<keyword evidence="8" id="KW-0539">Nucleus</keyword>
<dbReference type="Pfam" id="PF06546">
    <property type="entry name" value="Vert_HS_TF"/>
    <property type="match status" value="1"/>
</dbReference>
<feature type="region of interest" description="Disordered" evidence="10">
    <location>
        <begin position="420"/>
        <end position="481"/>
    </location>
</feature>
<dbReference type="PANTHER" id="PTHR10015:SF274">
    <property type="entry name" value="HEAT SHOCK FACTOR PROTEIN 1"/>
    <property type="match status" value="1"/>
</dbReference>
<evidence type="ECO:0000256" key="3">
    <source>
        <dbReference type="ARBA" id="ARBA00023015"/>
    </source>
</evidence>
<keyword evidence="7" id="KW-0804">Transcription</keyword>
<evidence type="ECO:0000256" key="5">
    <source>
        <dbReference type="ARBA" id="ARBA00023125"/>
    </source>
</evidence>
<evidence type="ECO:0000256" key="6">
    <source>
        <dbReference type="ARBA" id="ARBA00023159"/>
    </source>
</evidence>
<dbReference type="GO" id="GO:0005634">
    <property type="term" value="C:nucleus"/>
    <property type="evidence" value="ECO:0007669"/>
    <property type="project" value="UniProtKB-SubCell"/>
</dbReference>
<reference evidence="13" key="1">
    <citation type="journal article" date="2019" name="IScience">
        <title>Narwhal Genome Reveals Long-Term Low Genetic Diversity despite Current Large Abundance Size.</title>
        <authorList>
            <person name="Westbury M.V."/>
            <person name="Petersen B."/>
            <person name="Garde E."/>
            <person name="Heide-Jorgensen M.P."/>
            <person name="Lorenzen E.D."/>
        </authorList>
    </citation>
    <scope>NUCLEOTIDE SEQUENCE [LARGE SCALE GENOMIC DNA]</scope>
</reference>
<evidence type="ECO:0000256" key="2">
    <source>
        <dbReference type="ARBA" id="ARBA00006403"/>
    </source>
</evidence>
<evidence type="ECO:0000256" key="1">
    <source>
        <dbReference type="ARBA" id="ARBA00004123"/>
    </source>
</evidence>
<feature type="domain" description="HSF-type DNA-binding" evidence="11">
    <location>
        <begin position="46"/>
        <end position="142"/>
    </location>
</feature>
<keyword evidence="6" id="KW-0010">Activator</keyword>
<keyword evidence="5" id="KW-0238">DNA-binding</keyword>
<evidence type="ECO:0000256" key="9">
    <source>
        <dbReference type="RuleBase" id="RU004020"/>
    </source>
</evidence>
<gene>
    <name evidence="12" type="ORF">EI555_016483</name>
</gene>
<comment type="similarity">
    <text evidence="2 9">Belongs to the HSF family.</text>
</comment>
<feature type="non-terminal residue" evidence="12">
    <location>
        <position position="481"/>
    </location>
</feature>
<protein>
    <recommendedName>
        <fullName evidence="11">HSF-type DNA-binding domain-containing protein</fullName>
    </recommendedName>
</protein>
<dbReference type="GO" id="GO:0003700">
    <property type="term" value="F:DNA-binding transcription factor activity"/>
    <property type="evidence" value="ECO:0007669"/>
    <property type="project" value="InterPro"/>
</dbReference>
<evidence type="ECO:0000256" key="7">
    <source>
        <dbReference type="ARBA" id="ARBA00023163"/>
    </source>
</evidence>
<evidence type="ECO:0000256" key="8">
    <source>
        <dbReference type="ARBA" id="ARBA00023242"/>
    </source>
</evidence>
<dbReference type="SUPFAM" id="SSF46785">
    <property type="entry name" value="Winged helix' DNA-binding domain"/>
    <property type="match status" value="1"/>
</dbReference>
<proteinExistence type="inferred from homology"/>
<dbReference type="SMART" id="SM00415">
    <property type="entry name" value="HSF"/>
    <property type="match status" value="1"/>
</dbReference>
<comment type="caution">
    <text evidence="12">The sequence shown here is derived from an EMBL/GenBank/DDBJ whole genome shotgun (WGS) entry which is preliminary data.</text>
</comment>
<organism evidence="12 13">
    <name type="scientific">Monodon monoceros</name>
    <name type="common">Narwhal</name>
    <name type="synonym">Ceratodon monodon</name>
    <dbReference type="NCBI Taxonomy" id="40151"/>
    <lineage>
        <taxon>Eukaryota</taxon>
        <taxon>Metazoa</taxon>
        <taxon>Chordata</taxon>
        <taxon>Craniata</taxon>
        <taxon>Vertebrata</taxon>
        <taxon>Euteleostomi</taxon>
        <taxon>Mammalia</taxon>
        <taxon>Eutheria</taxon>
        <taxon>Laurasiatheria</taxon>
        <taxon>Artiodactyla</taxon>
        <taxon>Whippomorpha</taxon>
        <taxon>Cetacea</taxon>
        <taxon>Odontoceti</taxon>
        <taxon>Monodontidae</taxon>
        <taxon>Monodon</taxon>
    </lineage>
</organism>
<feature type="non-terminal residue" evidence="12">
    <location>
        <position position="1"/>
    </location>
</feature>
<name>A0A4U1FHZ3_MONMO</name>
<keyword evidence="3" id="KW-0805">Transcription regulation</keyword>
<dbReference type="InterPro" id="IPR036390">
    <property type="entry name" value="WH_DNA-bd_sf"/>
</dbReference>
<dbReference type="Gene3D" id="1.10.10.10">
    <property type="entry name" value="Winged helix-like DNA-binding domain superfamily/Winged helix DNA-binding domain"/>
    <property type="match status" value="1"/>
</dbReference>
<dbReference type="Proteomes" id="UP000308365">
    <property type="component" value="Unassembled WGS sequence"/>
</dbReference>
<evidence type="ECO:0000256" key="10">
    <source>
        <dbReference type="SAM" id="MobiDB-lite"/>
    </source>
</evidence>
<dbReference type="InterPro" id="IPR000232">
    <property type="entry name" value="HSF_DNA-bd"/>
</dbReference>
<sequence>APGRFTFGRPAVAAGPWSLLVVTPSTSPALPGMDLPVGLGTAEPSNVQVFLTKLWTFVSNEDTDVLEPEQEQRPRAQPGPEVPPKSSKHSSTASFVGQLNMCGFRKVVRIEQGSLVKPEGDDTEFQHPCFLRGQEQPLVKRKVTSVSTLRSEDIKIPQDRVTKLLTDVQQMRGKQESMDSKLLTVKQENKALWRKVAGLQRKQKVVNKLIQFLISLLFHAQYSLEHIHSLGPYSAPAWPTAAAASVPQMLLPARHPSSLTSLSYPRPWFESRSSPPSPPRSPRAEDAGPGHPSTMVDTPLSPTTLIDSILWESLRRLPRPHPSQTRGRKGVTPLAPARLGPTPHPSQKCLSIARLDNLTRAPQMSGVARFFPCPSSSLQGTQLRDHLDAMDSNLGDLQTKPTSHGFSVDTSALPDLFGPSVTLPDRSLPDLDSSLARETPRPREAESSSPDLGKQLLLDAGSVDVRGSGMPRYTDTYENGR</sequence>
<evidence type="ECO:0000259" key="11">
    <source>
        <dbReference type="SMART" id="SM00415"/>
    </source>
</evidence>
<dbReference type="AlphaFoldDB" id="A0A4U1FHZ3"/>
<evidence type="ECO:0000313" key="13">
    <source>
        <dbReference type="Proteomes" id="UP000308365"/>
    </source>
</evidence>
<dbReference type="InterPro" id="IPR036388">
    <property type="entry name" value="WH-like_DNA-bd_sf"/>
</dbReference>
<evidence type="ECO:0000313" key="12">
    <source>
        <dbReference type="EMBL" id="TKC49551.1"/>
    </source>
</evidence>
<accession>A0A4U1FHZ3</accession>
<feature type="region of interest" description="Disordered" evidence="10">
    <location>
        <begin position="65"/>
        <end position="92"/>
    </location>
</feature>
<keyword evidence="4" id="KW-0346">Stress response</keyword>